<protein>
    <recommendedName>
        <fullName evidence="6 7">Methionine aminopeptidase</fullName>
        <shortName evidence="6">MAP</shortName>
        <shortName evidence="6">MetAP</shortName>
        <ecNumber evidence="6 7">3.4.11.18</ecNumber>
    </recommendedName>
    <alternativeName>
        <fullName evidence="6">Peptidase M</fullName>
    </alternativeName>
</protein>
<dbReference type="PRINTS" id="PR00599">
    <property type="entry name" value="MAPEPTIDASE"/>
</dbReference>
<dbReference type="EMBL" id="LBQB01000004">
    <property type="protein sequence ID" value="KKP69673.1"/>
    <property type="molecule type" value="Genomic_DNA"/>
</dbReference>
<evidence type="ECO:0000256" key="4">
    <source>
        <dbReference type="ARBA" id="ARBA00022723"/>
    </source>
</evidence>
<dbReference type="GO" id="GO:0046872">
    <property type="term" value="F:metal ion binding"/>
    <property type="evidence" value="ECO:0007669"/>
    <property type="project" value="UniProtKB-UniRule"/>
</dbReference>
<dbReference type="InterPro" id="IPR000994">
    <property type="entry name" value="Pept_M24"/>
</dbReference>
<feature type="binding site" evidence="6">
    <location>
        <position position="233"/>
    </location>
    <ligand>
        <name>a divalent metal cation</name>
        <dbReference type="ChEBI" id="CHEBI:60240"/>
        <label>1</label>
    </ligand>
</feature>
<reference evidence="9 10" key="1">
    <citation type="journal article" date="2015" name="Nature">
        <title>rRNA introns, odd ribosomes, and small enigmatic genomes across a large radiation of phyla.</title>
        <authorList>
            <person name="Brown C.T."/>
            <person name="Hug L.A."/>
            <person name="Thomas B.C."/>
            <person name="Sharon I."/>
            <person name="Castelle C.J."/>
            <person name="Singh A."/>
            <person name="Wilkins M.J."/>
            <person name="Williams K.H."/>
            <person name="Banfield J.F."/>
        </authorList>
    </citation>
    <scope>NUCLEOTIDE SEQUENCE [LARGE SCALE GENOMIC DNA]</scope>
</reference>
<evidence type="ECO:0000256" key="1">
    <source>
        <dbReference type="ARBA" id="ARBA00002521"/>
    </source>
</evidence>
<dbReference type="HAMAP" id="MF_01974">
    <property type="entry name" value="MetAP_1"/>
    <property type="match status" value="1"/>
</dbReference>
<feature type="binding site" evidence="6">
    <location>
        <position position="105"/>
    </location>
    <ligand>
        <name>a divalent metal cation</name>
        <dbReference type="ChEBI" id="CHEBI:60240"/>
        <label>1</label>
    </ligand>
</feature>
<comment type="cofactor">
    <cofactor evidence="6">
        <name>Co(2+)</name>
        <dbReference type="ChEBI" id="CHEBI:48828"/>
    </cofactor>
    <cofactor evidence="6">
        <name>Zn(2+)</name>
        <dbReference type="ChEBI" id="CHEBI:29105"/>
    </cofactor>
    <cofactor evidence="6">
        <name>Mn(2+)</name>
        <dbReference type="ChEBI" id="CHEBI:29035"/>
    </cofactor>
    <cofactor evidence="6">
        <name>Fe(2+)</name>
        <dbReference type="ChEBI" id="CHEBI:29033"/>
    </cofactor>
    <text evidence="6">Binds 2 divalent metal cations per subunit. Has a high-affinity and a low affinity metal-binding site. The true nature of the physiological cofactor is under debate. The enzyme is active with cobalt, zinc, manganese or divalent iron ions. Most likely, methionine aminopeptidases function as mononuclear Fe(2+)-metalloproteases under physiological conditions, and the catalytically relevant metal-binding site has been assigned to the histidine-containing high-affinity site.</text>
</comment>
<dbReference type="AlphaFoldDB" id="A0A0G0BJS2"/>
<evidence type="ECO:0000256" key="2">
    <source>
        <dbReference type="ARBA" id="ARBA00022438"/>
    </source>
</evidence>
<dbReference type="CDD" id="cd01086">
    <property type="entry name" value="MetAP1"/>
    <property type="match status" value="1"/>
</dbReference>
<dbReference type="Pfam" id="PF00557">
    <property type="entry name" value="Peptidase_M24"/>
    <property type="match status" value="1"/>
</dbReference>
<dbReference type="EC" id="3.4.11.18" evidence="6 7"/>
<feature type="binding site" evidence="6">
    <location>
        <position position="169"/>
    </location>
    <ligand>
        <name>a divalent metal cation</name>
        <dbReference type="ChEBI" id="CHEBI:60240"/>
        <label>2</label>
        <note>catalytic</note>
    </ligand>
</feature>
<organism evidence="9 10">
    <name type="scientific">candidate division CPR3 bacterium GW2011_GWF2_35_18</name>
    <dbReference type="NCBI Taxonomy" id="1618350"/>
    <lineage>
        <taxon>Bacteria</taxon>
        <taxon>Bacteria division CPR3</taxon>
    </lineage>
</organism>
<feature type="domain" description="Peptidase M24" evidence="8">
    <location>
        <begin position="12"/>
        <end position="240"/>
    </location>
</feature>
<dbReference type="PATRIC" id="fig|1618350.3.peg.704"/>
<comment type="subunit">
    <text evidence="6">Monomer.</text>
</comment>
<sequence>MINVKTENEIRLMKEGGSLLSRTLNTLLNMSRPGISTLELDVIAEKMLRETGGKPSFKGYEGFPATICIATNDGLVHGIPNDYVLQEGDVFTIDIGLIYAGFHTDMAHTMIVGGIKDPQKVRFLETGQRSLTKAIKEAKPGNRVGDISAAMQFEVEKDGYSVSKIFTGHGVGRDLHEDPSIYCYGKKGHGELLKPNMVLAIEVIYASGSAEVIVDDDGWTARTADGSLGGLFEHTVAITDKGPYVLTKA</sequence>
<name>A0A0G0BJS2_UNCC3</name>
<proteinExistence type="inferred from homology"/>
<feature type="binding site" evidence="6">
    <location>
        <position position="77"/>
    </location>
    <ligand>
        <name>substrate</name>
    </ligand>
</feature>
<keyword evidence="3 6" id="KW-0645">Protease</keyword>
<comment type="function">
    <text evidence="1 6">Removes the N-terminal methionine from nascent proteins. The N-terminal methionine is often cleaved when the second residue in the primary sequence is small and uncharged (Met-Ala-, Cys, Gly, Pro, Ser, Thr, or Val). Requires deformylation of the N(alpha)-formylated initiator methionine before it can be hydrolyzed.</text>
</comment>
<comment type="catalytic activity">
    <reaction evidence="6 7">
        <text>Release of N-terminal amino acids, preferentially methionine, from peptides and arylamides.</text>
        <dbReference type="EC" id="3.4.11.18"/>
    </reaction>
</comment>
<dbReference type="PANTHER" id="PTHR43330:SF27">
    <property type="entry name" value="METHIONINE AMINOPEPTIDASE"/>
    <property type="match status" value="1"/>
</dbReference>
<dbReference type="GO" id="GO:0005829">
    <property type="term" value="C:cytosol"/>
    <property type="evidence" value="ECO:0007669"/>
    <property type="project" value="TreeGrafter"/>
</dbReference>
<keyword evidence="4 6" id="KW-0479">Metal-binding</keyword>
<dbReference type="Gene3D" id="3.90.230.10">
    <property type="entry name" value="Creatinase/methionine aminopeptidase superfamily"/>
    <property type="match status" value="1"/>
</dbReference>
<evidence type="ECO:0000256" key="7">
    <source>
        <dbReference type="RuleBase" id="RU003653"/>
    </source>
</evidence>
<dbReference type="InterPro" id="IPR001714">
    <property type="entry name" value="Pept_M24_MAP"/>
</dbReference>
<dbReference type="GO" id="GO:0070006">
    <property type="term" value="F:metalloaminopeptidase activity"/>
    <property type="evidence" value="ECO:0007669"/>
    <property type="project" value="UniProtKB-UniRule"/>
</dbReference>
<gene>
    <name evidence="6" type="primary">map</name>
    <name evidence="9" type="ORF">UR67_C0004G0070</name>
</gene>
<feature type="binding site" evidence="6">
    <location>
        <position position="233"/>
    </location>
    <ligand>
        <name>a divalent metal cation</name>
        <dbReference type="ChEBI" id="CHEBI:60240"/>
        <label>2</label>
        <note>catalytic</note>
    </ligand>
</feature>
<dbReference type="InterPro" id="IPR002467">
    <property type="entry name" value="Pept_M24A_MAP1"/>
</dbReference>
<evidence type="ECO:0000259" key="8">
    <source>
        <dbReference type="Pfam" id="PF00557"/>
    </source>
</evidence>
<comment type="caution">
    <text evidence="9">The sequence shown here is derived from an EMBL/GenBank/DDBJ whole genome shotgun (WGS) entry which is preliminary data.</text>
</comment>
<feature type="binding site" evidence="6">
    <location>
        <position position="105"/>
    </location>
    <ligand>
        <name>a divalent metal cation</name>
        <dbReference type="ChEBI" id="CHEBI:60240"/>
        <label>2</label>
        <note>catalytic</note>
    </ligand>
</feature>
<dbReference type="STRING" id="1618350.UR67_C0004G0070"/>
<dbReference type="NCBIfam" id="TIGR00500">
    <property type="entry name" value="met_pdase_I"/>
    <property type="match status" value="1"/>
</dbReference>
<dbReference type="InterPro" id="IPR036005">
    <property type="entry name" value="Creatinase/aminopeptidase-like"/>
</dbReference>
<feature type="binding site" evidence="6">
    <location>
        <position position="94"/>
    </location>
    <ligand>
        <name>a divalent metal cation</name>
        <dbReference type="ChEBI" id="CHEBI:60240"/>
        <label>1</label>
    </ligand>
</feature>
<accession>A0A0G0BJS2</accession>
<feature type="binding site" evidence="6">
    <location>
        <position position="202"/>
    </location>
    <ligand>
        <name>a divalent metal cation</name>
        <dbReference type="ChEBI" id="CHEBI:60240"/>
        <label>2</label>
        <note>catalytic</note>
    </ligand>
</feature>
<evidence type="ECO:0000256" key="6">
    <source>
        <dbReference type="HAMAP-Rule" id="MF_01974"/>
    </source>
</evidence>
<dbReference type="PANTHER" id="PTHR43330">
    <property type="entry name" value="METHIONINE AMINOPEPTIDASE"/>
    <property type="match status" value="1"/>
</dbReference>
<dbReference type="GO" id="GO:0004239">
    <property type="term" value="F:initiator methionyl aminopeptidase activity"/>
    <property type="evidence" value="ECO:0007669"/>
    <property type="project" value="UniProtKB-UniRule"/>
</dbReference>
<dbReference type="SUPFAM" id="SSF55920">
    <property type="entry name" value="Creatinase/aminopeptidase"/>
    <property type="match status" value="1"/>
</dbReference>
<dbReference type="Proteomes" id="UP000034581">
    <property type="component" value="Unassembled WGS sequence"/>
</dbReference>
<evidence type="ECO:0000256" key="5">
    <source>
        <dbReference type="ARBA" id="ARBA00022801"/>
    </source>
</evidence>
<feature type="binding site" evidence="6">
    <location>
        <position position="176"/>
    </location>
    <ligand>
        <name>substrate</name>
    </ligand>
</feature>
<evidence type="ECO:0000256" key="3">
    <source>
        <dbReference type="ARBA" id="ARBA00022670"/>
    </source>
</evidence>
<dbReference type="GO" id="GO:0006508">
    <property type="term" value="P:proteolysis"/>
    <property type="evidence" value="ECO:0007669"/>
    <property type="project" value="UniProtKB-KW"/>
</dbReference>
<keyword evidence="5 6" id="KW-0378">Hydrolase</keyword>
<keyword evidence="2 6" id="KW-0031">Aminopeptidase</keyword>
<evidence type="ECO:0000313" key="9">
    <source>
        <dbReference type="EMBL" id="KKP69673.1"/>
    </source>
</evidence>
<evidence type="ECO:0000313" key="10">
    <source>
        <dbReference type="Proteomes" id="UP000034581"/>
    </source>
</evidence>
<comment type="similarity">
    <text evidence="6">Belongs to the peptidase M24A family. Methionine aminopeptidase type 1 subfamily.</text>
</comment>